<proteinExistence type="predicted"/>
<reference evidence="2" key="1">
    <citation type="submission" date="2023-04" db="EMBL/GenBank/DDBJ databases">
        <title>Phytophthora lilii NBRC 32176.</title>
        <authorList>
            <person name="Ichikawa N."/>
            <person name="Sato H."/>
            <person name="Tonouchi N."/>
        </authorList>
    </citation>
    <scope>NUCLEOTIDE SEQUENCE</scope>
    <source>
        <strain evidence="2">NBRC 32176</strain>
    </source>
</reference>
<protein>
    <submittedName>
        <fullName evidence="2">Unnamed protein product</fullName>
    </submittedName>
</protein>
<dbReference type="OrthoDB" id="113540at2759"/>
<dbReference type="EMBL" id="BSXW01000547">
    <property type="protein sequence ID" value="GMF25276.1"/>
    <property type="molecule type" value="Genomic_DNA"/>
</dbReference>
<evidence type="ECO:0000313" key="3">
    <source>
        <dbReference type="Proteomes" id="UP001165083"/>
    </source>
</evidence>
<accession>A0A9W6X0C8</accession>
<feature type="coiled-coil region" evidence="1">
    <location>
        <begin position="1"/>
        <end position="53"/>
    </location>
</feature>
<dbReference type="Proteomes" id="UP001165083">
    <property type="component" value="Unassembled WGS sequence"/>
</dbReference>
<sequence length="235" mass="25911">MNAFRSEKSALEERLSAQQAQLEELQSQQHAAVAALEEEKRVLASEVSELKSSQSTAVAQCSEKEIRCGVRCSEAAGTMKSITALNEKQGPGGRSGTRRPGGDAWLLVHYTGSEVPVSVVEAAAGHGQLDVLRFLLVHDASRAERQGWRNEEDIQNTVTTRGDTTEEGPKEKRCIVRWGRHDMRDAARGGHSKTVRWLYQRTASFNEERGQKAVIECALDHGDVSLVVLANTFQR</sequence>
<evidence type="ECO:0000256" key="1">
    <source>
        <dbReference type="SAM" id="Coils"/>
    </source>
</evidence>
<evidence type="ECO:0000313" key="2">
    <source>
        <dbReference type="EMBL" id="GMF25276.1"/>
    </source>
</evidence>
<name>A0A9W6X0C8_9STRA</name>
<comment type="caution">
    <text evidence="2">The sequence shown here is derived from an EMBL/GenBank/DDBJ whole genome shotgun (WGS) entry which is preliminary data.</text>
</comment>
<dbReference type="AlphaFoldDB" id="A0A9W6X0C8"/>
<organism evidence="2 3">
    <name type="scientific">Phytophthora lilii</name>
    <dbReference type="NCBI Taxonomy" id="2077276"/>
    <lineage>
        <taxon>Eukaryota</taxon>
        <taxon>Sar</taxon>
        <taxon>Stramenopiles</taxon>
        <taxon>Oomycota</taxon>
        <taxon>Peronosporomycetes</taxon>
        <taxon>Peronosporales</taxon>
        <taxon>Peronosporaceae</taxon>
        <taxon>Phytophthora</taxon>
    </lineage>
</organism>
<keyword evidence="3" id="KW-1185">Reference proteome</keyword>
<keyword evidence="1" id="KW-0175">Coiled coil</keyword>
<gene>
    <name evidence="2" type="ORF">Plil01_001041100</name>
</gene>